<dbReference type="Proteomes" id="UP000221653">
    <property type="component" value="Unassembled WGS sequence"/>
</dbReference>
<dbReference type="EMBL" id="PDJF01000001">
    <property type="protein sequence ID" value="PFG28780.1"/>
    <property type="molecule type" value="Genomic_DNA"/>
</dbReference>
<protein>
    <submittedName>
        <fullName evidence="2">HAD superfamily hydrolase (TIGR01450 family)</fullName>
    </submittedName>
</protein>
<dbReference type="PANTHER" id="PTHR19288">
    <property type="entry name" value="4-NITROPHENYLPHOSPHATASE-RELATED"/>
    <property type="match status" value="1"/>
</dbReference>
<dbReference type="InterPro" id="IPR006357">
    <property type="entry name" value="HAD-SF_hydro_IIA"/>
</dbReference>
<dbReference type="InterPro" id="IPR023214">
    <property type="entry name" value="HAD_sf"/>
</dbReference>
<dbReference type="NCBIfam" id="TIGR01460">
    <property type="entry name" value="HAD-SF-IIA"/>
    <property type="match status" value="1"/>
</dbReference>
<feature type="domain" description="GCN5-related N-acetyltransferase-like" evidence="1">
    <location>
        <begin position="268"/>
        <end position="327"/>
    </location>
</feature>
<dbReference type="GO" id="GO:0016791">
    <property type="term" value="F:phosphatase activity"/>
    <property type="evidence" value="ECO:0007669"/>
    <property type="project" value="TreeGrafter"/>
</dbReference>
<keyword evidence="3" id="KW-1185">Reference proteome</keyword>
<dbReference type="PANTHER" id="PTHR19288:SF95">
    <property type="entry name" value="D-GLYCEROL 3-PHOSPHATE PHOSPHATASE"/>
    <property type="match status" value="1"/>
</dbReference>
<dbReference type="InterPro" id="IPR041065">
    <property type="entry name" value="GNAT-like"/>
</dbReference>
<dbReference type="RefSeq" id="WP_048381789.1">
    <property type="nucleotide sequence ID" value="NZ_LDYE01000011.1"/>
</dbReference>
<reference evidence="2 3" key="1">
    <citation type="submission" date="2017-10" db="EMBL/GenBank/DDBJ databases">
        <title>Sequencing the genomes of 1000 actinobacteria strains.</title>
        <authorList>
            <person name="Klenk H.-P."/>
        </authorList>
    </citation>
    <scope>NUCLEOTIDE SEQUENCE [LARGE SCALE GENOMIC DNA]</scope>
    <source>
        <strain evidence="2 3">DSM 20688</strain>
    </source>
</reference>
<dbReference type="Pfam" id="PF13242">
    <property type="entry name" value="Hydrolase_like"/>
    <property type="match status" value="1"/>
</dbReference>
<dbReference type="InterPro" id="IPR036412">
    <property type="entry name" value="HAD-like_sf"/>
</dbReference>
<sequence length="327" mass="34480">MRFIDKFDALLFDLDGTLWAGSQPIPGAVEALAATDVDRMFVTNNAARAPHVVADKLTAMGMPASEEQVLTSSQAAIHLASQHLEPGSKVFVAGTDSFKDLAKDAGFIVVDSADDNPAAVLQGHNPETGWAVLTEAALAIRSGARFFASNLDTSLPMERGFAIGNGAMVEAVAVSTGVRPKAAGKPEPTMFHMAVEKLGSKSPLAVGDRLDTDLWGGNRAGMPSLYVSTGVSSPWDVLNAPKEQRPMFLASNLLQIFDDYESLQPGAQGGFNASRSGERIVLGGGNSESTSIEALRTVAEVMWTSDVVTPCEVVAEGEFAQQAVAQW</sequence>
<dbReference type="Gene3D" id="3.40.50.1000">
    <property type="entry name" value="HAD superfamily/HAD-like"/>
    <property type="match status" value="2"/>
</dbReference>
<dbReference type="AlphaFoldDB" id="A0A2A9DS74"/>
<proteinExistence type="predicted"/>
<dbReference type="GO" id="GO:0005737">
    <property type="term" value="C:cytoplasm"/>
    <property type="evidence" value="ECO:0007669"/>
    <property type="project" value="TreeGrafter"/>
</dbReference>
<dbReference type="Pfam" id="PF18407">
    <property type="entry name" value="GNAT_like"/>
    <property type="match status" value="1"/>
</dbReference>
<accession>A0A2A9DS74</accession>
<dbReference type="STRING" id="1724.GCA_001044175_00548"/>
<keyword evidence="2" id="KW-0378">Hydrolase</keyword>
<gene>
    <name evidence="2" type="ORF">ATK06_1901</name>
</gene>
<dbReference type="Pfam" id="PF13344">
    <property type="entry name" value="Hydrolase_6"/>
    <property type="match status" value="1"/>
</dbReference>
<dbReference type="OrthoDB" id="3400930at2"/>
<evidence type="ECO:0000259" key="1">
    <source>
        <dbReference type="Pfam" id="PF18407"/>
    </source>
</evidence>
<organism evidence="2 3">
    <name type="scientific">Corynebacterium renale</name>
    <dbReference type="NCBI Taxonomy" id="1724"/>
    <lineage>
        <taxon>Bacteria</taxon>
        <taxon>Bacillati</taxon>
        <taxon>Actinomycetota</taxon>
        <taxon>Actinomycetes</taxon>
        <taxon>Mycobacteriales</taxon>
        <taxon>Corynebacteriaceae</taxon>
        <taxon>Corynebacterium</taxon>
    </lineage>
</organism>
<dbReference type="SUPFAM" id="SSF56784">
    <property type="entry name" value="HAD-like"/>
    <property type="match status" value="1"/>
</dbReference>
<evidence type="ECO:0000313" key="3">
    <source>
        <dbReference type="Proteomes" id="UP000221653"/>
    </source>
</evidence>
<comment type="caution">
    <text evidence="2">The sequence shown here is derived from an EMBL/GenBank/DDBJ whole genome shotgun (WGS) entry which is preliminary data.</text>
</comment>
<evidence type="ECO:0000313" key="2">
    <source>
        <dbReference type="EMBL" id="PFG28780.1"/>
    </source>
</evidence>
<name>A0A2A9DS74_9CORY</name>